<comment type="caution">
    <text evidence="2">The sequence shown here is derived from an EMBL/GenBank/DDBJ whole genome shotgun (WGS) entry which is preliminary data.</text>
</comment>
<dbReference type="SUPFAM" id="SSF50978">
    <property type="entry name" value="WD40 repeat-like"/>
    <property type="match status" value="1"/>
</dbReference>
<dbReference type="EMBL" id="JBANAX010000293">
    <property type="protein sequence ID" value="KAL1215014.1"/>
    <property type="molecule type" value="Genomic_DNA"/>
</dbReference>
<reference evidence="2 3" key="1">
    <citation type="submission" date="2024-04" db="EMBL/GenBank/DDBJ databases">
        <title>Genome assembly C_amara_ONT_v2.</title>
        <authorList>
            <person name="Yant L."/>
            <person name="Moore C."/>
            <person name="Slenker M."/>
        </authorList>
    </citation>
    <scope>NUCLEOTIDE SEQUENCE [LARGE SCALE GENOMIC DNA]</scope>
    <source>
        <tissue evidence="2">Leaf</tissue>
    </source>
</reference>
<dbReference type="InterPro" id="IPR001680">
    <property type="entry name" value="WD40_rpt"/>
</dbReference>
<gene>
    <name evidence="2" type="ORF">V5N11_007788</name>
</gene>
<dbReference type="Gene3D" id="2.130.10.10">
    <property type="entry name" value="YVTN repeat-like/Quinoprotein amine dehydrogenase"/>
    <property type="match status" value="1"/>
</dbReference>
<evidence type="ECO:0000256" key="1">
    <source>
        <dbReference type="PROSITE-ProRule" id="PRU00221"/>
    </source>
</evidence>
<dbReference type="InterPro" id="IPR027728">
    <property type="entry name" value="Topless_fam"/>
</dbReference>
<feature type="repeat" description="WD" evidence="1">
    <location>
        <begin position="96"/>
        <end position="127"/>
    </location>
</feature>
<dbReference type="PANTHER" id="PTHR44083">
    <property type="entry name" value="TOPLESS-RELATED PROTEIN 1-RELATED"/>
    <property type="match status" value="1"/>
</dbReference>
<keyword evidence="3" id="KW-1185">Reference proteome</keyword>
<dbReference type="PROSITE" id="PS50082">
    <property type="entry name" value="WD_REPEATS_2"/>
    <property type="match status" value="1"/>
</dbReference>
<accession>A0ABD1B885</accession>
<evidence type="ECO:0000313" key="3">
    <source>
        <dbReference type="Proteomes" id="UP001558713"/>
    </source>
</evidence>
<sequence length="170" mass="18646">MDFVEALPKVSGKIFILSADTDGKIKAWNFDKKDSLADYNAPSGWCTRLLYSTDGRKLFSCGTSQLGTSSLMEITEAKETIKKVYNGLTTQLGGVVQFQSSKNHFLAAGEDGLIKFWHVDNVNILSTTDAEGGLEAFPCLRFDKEDNLLAVSIREGFKVLANPTGLKSLR</sequence>
<evidence type="ECO:0000313" key="2">
    <source>
        <dbReference type="EMBL" id="KAL1215014.1"/>
    </source>
</evidence>
<keyword evidence="1" id="KW-0853">WD repeat</keyword>
<organism evidence="2 3">
    <name type="scientific">Cardamine amara subsp. amara</name>
    <dbReference type="NCBI Taxonomy" id="228776"/>
    <lineage>
        <taxon>Eukaryota</taxon>
        <taxon>Viridiplantae</taxon>
        <taxon>Streptophyta</taxon>
        <taxon>Embryophyta</taxon>
        <taxon>Tracheophyta</taxon>
        <taxon>Spermatophyta</taxon>
        <taxon>Magnoliopsida</taxon>
        <taxon>eudicotyledons</taxon>
        <taxon>Gunneridae</taxon>
        <taxon>Pentapetalae</taxon>
        <taxon>rosids</taxon>
        <taxon>malvids</taxon>
        <taxon>Brassicales</taxon>
        <taxon>Brassicaceae</taxon>
        <taxon>Cardamineae</taxon>
        <taxon>Cardamine</taxon>
    </lineage>
</organism>
<proteinExistence type="predicted"/>
<dbReference type="InterPro" id="IPR015943">
    <property type="entry name" value="WD40/YVTN_repeat-like_dom_sf"/>
</dbReference>
<name>A0ABD1B885_CARAN</name>
<dbReference type="PANTHER" id="PTHR44083:SF2">
    <property type="entry name" value="TOPLESS-RELATED PROTEIN 3"/>
    <property type="match status" value="1"/>
</dbReference>
<protein>
    <submittedName>
        <fullName evidence="2">Topless-related protein 3</fullName>
    </submittedName>
</protein>
<dbReference type="InterPro" id="IPR036322">
    <property type="entry name" value="WD40_repeat_dom_sf"/>
</dbReference>
<dbReference type="Proteomes" id="UP001558713">
    <property type="component" value="Unassembled WGS sequence"/>
</dbReference>
<dbReference type="AlphaFoldDB" id="A0ABD1B885"/>